<accession>A0A0A9EPG3</accession>
<sequence>MSCIHVGYRAAMASASSRNSALSCELVNAKKVK</sequence>
<dbReference type="EMBL" id="GBRH01198135">
    <property type="protein sequence ID" value="JAD99760.1"/>
    <property type="molecule type" value="Transcribed_RNA"/>
</dbReference>
<reference evidence="1" key="1">
    <citation type="submission" date="2014-09" db="EMBL/GenBank/DDBJ databases">
        <authorList>
            <person name="Magalhaes I.L.F."/>
            <person name="Oliveira U."/>
            <person name="Santos F.R."/>
            <person name="Vidigal T.H.D.A."/>
            <person name="Brescovit A.D."/>
            <person name="Santos A.J."/>
        </authorList>
    </citation>
    <scope>NUCLEOTIDE SEQUENCE</scope>
    <source>
        <tissue evidence="1">Shoot tissue taken approximately 20 cm above the soil surface</tissue>
    </source>
</reference>
<organism evidence="1">
    <name type="scientific">Arundo donax</name>
    <name type="common">Giant reed</name>
    <name type="synonym">Donax arundinaceus</name>
    <dbReference type="NCBI Taxonomy" id="35708"/>
    <lineage>
        <taxon>Eukaryota</taxon>
        <taxon>Viridiplantae</taxon>
        <taxon>Streptophyta</taxon>
        <taxon>Embryophyta</taxon>
        <taxon>Tracheophyta</taxon>
        <taxon>Spermatophyta</taxon>
        <taxon>Magnoliopsida</taxon>
        <taxon>Liliopsida</taxon>
        <taxon>Poales</taxon>
        <taxon>Poaceae</taxon>
        <taxon>PACMAD clade</taxon>
        <taxon>Arundinoideae</taxon>
        <taxon>Arundineae</taxon>
        <taxon>Arundo</taxon>
    </lineage>
</organism>
<protein>
    <submittedName>
        <fullName evidence="1">Uncharacterized protein</fullName>
    </submittedName>
</protein>
<proteinExistence type="predicted"/>
<evidence type="ECO:0000313" key="1">
    <source>
        <dbReference type="EMBL" id="JAD99760.1"/>
    </source>
</evidence>
<name>A0A0A9EPG3_ARUDO</name>
<reference evidence="1" key="2">
    <citation type="journal article" date="2015" name="Data Brief">
        <title>Shoot transcriptome of the giant reed, Arundo donax.</title>
        <authorList>
            <person name="Barrero R.A."/>
            <person name="Guerrero F.D."/>
            <person name="Moolhuijzen P."/>
            <person name="Goolsby J.A."/>
            <person name="Tidwell J."/>
            <person name="Bellgard S.E."/>
            <person name="Bellgard M.I."/>
        </authorList>
    </citation>
    <scope>NUCLEOTIDE SEQUENCE</scope>
    <source>
        <tissue evidence="1">Shoot tissue taken approximately 20 cm above the soil surface</tissue>
    </source>
</reference>
<dbReference type="AlphaFoldDB" id="A0A0A9EPG3"/>